<protein>
    <recommendedName>
        <fullName evidence="2">Protein CSN12 homolog</fullName>
    </recommendedName>
</protein>
<dbReference type="InterPro" id="IPR045114">
    <property type="entry name" value="Csn12-like"/>
</dbReference>
<proteinExistence type="inferred from homology"/>
<dbReference type="PANTHER" id="PTHR12732:SF0">
    <property type="entry name" value="PCI DOMAIN-CONTAINING PROTEIN 2"/>
    <property type="match status" value="1"/>
</dbReference>
<dbReference type="GO" id="GO:0003690">
    <property type="term" value="F:double-stranded DNA binding"/>
    <property type="evidence" value="ECO:0007669"/>
    <property type="project" value="InterPro"/>
</dbReference>
<keyword evidence="5" id="KW-1185">Reference proteome</keyword>
<dbReference type="GO" id="GO:0003723">
    <property type="term" value="F:RNA binding"/>
    <property type="evidence" value="ECO:0007669"/>
    <property type="project" value="InterPro"/>
</dbReference>
<organism evidence="4 5">
    <name type="scientific">Periconia digitata</name>
    <dbReference type="NCBI Taxonomy" id="1303443"/>
    <lineage>
        <taxon>Eukaryota</taxon>
        <taxon>Fungi</taxon>
        <taxon>Dikarya</taxon>
        <taxon>Ascomycota</taxon>
        <taxon>Pezizomycotina</taxon>
        <taxon>Dothideomycetes</taxon>
        <taxon>Pleosporomycetidae</taxon>
        <taxon>Pleosporales</taxon>
        <taxon>Massarineae</taxon>
        <taxon>Periconiaceae</taxon>
        <taxon>Periconia</taxon>
    </lineage>
</organism>
<dbReference type="InterPro" id="IPR000717">
    <property type="entry name" value="PCI_dom"/>
</dbReference>
<dbReference type="Proteomes" id="UP001152607">
    <property type="component" value="Unassembled WGS sequence"/>
</dbReference>
<evidence type="ECO:0000256" key="1">
    <source>
        <dbReference type="ARBA" id="ARBA00025771"/>
    </source>
</evidence>
<dbReference type="Pfam" id="PF01399">
    <property type="entry name" value="PCI"/>
    <property type="match status" value="1"/>
</dbReference>
<dbReference type="SMART" id="SM00753">
    <property type="entry name" value="PAM"/>
    <property type="match status" value="1"/>
</dbReference>
<feature type="domain" description="PCI" evidence="3">
    <location>
        <begin position="253"/>
        <end position="457"/>
    </location>
</feature>
<gene>
    <name evidence="4" type="ORF">PDIGIT_LOCUS12800</name>
</gene>
<evidence type="ECO:0000313" key="5">
    <source>
        <dbReference type="Proteomes" id="UP001152607"/>
    </source>
</evidence>
<name>A0A9W4XYG1_9PLEO</name>
<reference evidence="4" key="1">
    <citation type="submission" date="2023-01" db="EMBL/GenBank/DDBJ databases">
        <authorList>
            <person name="Van Ghelder C."/>
            <person name="Rancurel C."/>
        </authorList>
    </citation>
    <scope>NUCLEOTIDE SEQUENCE</scope>
    <source>
        <strain evidence="4">CNCM I-4278</strain>
    </source>
</reference>
<dbReference type="EMBL" id="CAOQHR010000009">
    <property type="protein sequence ID" value="CAI6339637.1"/>
    <property type="molecule type" value="Genomic_DNA"/>
</dbReference>
<sequence length="463" mass="52796">MQEALVEFYTAHASSAAVAVARFLSPIPPSQNPGRLYDFLRTTNEVRVKGDVQYALQSQMRRHMSSDEINAWAEIISCYWRAVDRIVKAEQAENQGRSAERHALDTYDAWKDLTSNFIKYISNGALPHWTVFTLYFTANHLRKFALKADEQIAKAKPVAFSAGFQDDIVSATPRNEKLEEAARVFNRIFALCLGDRNPDWMTSRRWGVYCIANLQFKTYFKLKTISLSKNVVKSIAAQSDLPQFHLYPASHRVTYMYYIGVISFLQEDYPKAEASLTEAWNTCYAYSTRNHELIMSYLIPCRLITEHAVPTKKLLDQFPQLRSLFGDLINSIRKGDLSGFDKALAEGEPEFVKRRIFLTLERSRDIALRNLFRKVFLAAGFEDLKEGQTEKDRIRKSRIPLSHFAAALRMSTAGADSGQVIDDEEVECLLANMIYKGHMKGYVSHEHAMVVLNKKGAFPRTGV</sequence>
<dbReference type="FunFam" id="1.10.10.10:FF:000366">
    <property type="entry name" value="COP9 signalosome complex subunit"/>
    <property type="match status" value="1"/>
</dbReference>
<dbReference type="PANTHER" id="PTHR12732">
    <property type="entry name" value="UNCHARACTERIZED PROTEASOME COMPONENT REGION PCI-CONTAINING"/>
    <property type="match status" value="1"/>
</dbReference>
<evidence type="ECO:0000259" key="3">
    <source>
        <dbReference type="PROSITE" id="PS50250"/>
    </source>
</evidence>
<evidence type="ECO:0000313" key="4">
    <source>
        <dbReference type="EMBL" id="CAI6339637.1"/>
    </source>
</evidence>
<dbReference type="Gene3D" id="1.10.10.10">
    <property type="entry name" value="Winged helix-like DNA-binding domain superfamily/Winged helix DNA-binding domain"/>
    <property type="match status" value="1"/>
</dbReference>
<dbReference type="OrthoDB" id="10252687at2759"/>
<dbReference type="PROSITE" id="PS50250">
    <property type="entry name" value="PCI"/>
    <property type="match status" value="1"/>
</dbReference>
<accession>A0A9W4XYG1</accession>
<evidence type="ECO:0000256" key="2">
    <source>
        <dbReference type="ARBA" id="ARBA00073854"/>
    </source>
</evidence>
<dbReference type="InterPro" id="IPR036388">
    <property type="entry name" value="WH-like_DNA-bd_sf"/>
</dbReference>
<comment type="similarity">
    <text evidence="1">Belongs to the CSN12 family.</text>
</comment>
<dbReference type="AlphaFoldDB" id="A0A9W4XYG1"/>
<comment type="caution">
    <text evidence="4">The sequence shown here is derived from an EMBL/GenBank/DDBJ whole genome shotgun (WGS) entry which is preliminary data.</text>
</comment>